<reference evidence="16 17" key="1">
    <citation type="submission" date="2025-04" db="UniProtKB">
        <authorList>
            <consortium name="RefSeq"/>
        </authorList>
    </citation>
    <scope>IDENTIFICATION</scope>
    <source>
        <tissue evidence="16 17">Sperm</tissue>
    </source>
</reference>
<evidence type="ECO:0000256" key="8">
    <source>
        <dbReference type="ARBA" id="ARBA00022989"/>
    </source>
</evidence>
<comment type="similarity">
    <text evidence="3">Belongs to the sarcoglycan beta/delta/gamma/zeta family.</text>
</comment>
<comment type="subcellular location">
    <subcellularLocation>
        <location evidence="2">Cell membrane</location>
        <location evidence="2">Sarcolemma</location>
        <topology evidence="2">Single-pass type II membrane protein</topology>
    </subcellularLocation>
    <subcellularLocation>
        <location evidence="1">Cytoplasm</location>
        <location evidence="1">Cytoskeleton</location>
    </subcellularLocation>
</comment>
<feature type="transmembrane region" description="Helical" evidence="14">
    <location>
        <begin position="37"/>
        <end position="60"/>
    </location>
</feature>
<sequence length="300" mass="32046">MAREDVRAARGAGSPRSGGGAPRSPVVVGIYGWRKRFLYLLVLLLMATVVLNLALTVWILKVMSFTVDGMGHLRITDKGLRLEGESEFLHPLYAKEIRSRLDSALLVQSARNVTINSRDQQGQVTGQMVVGPDSVEAKTKRFQVTSSSGKFLFSAEDSEVVVGAERLRVLGAEGALFEHSIQTPQVRAEPFKHLRLESPTRALWLDAPQGVVVQADAGDVRASCRQDLTLESRDGAIVLDSETIRVPNLPRGGGGGPPGQGQRAPEGVHELCACPGGKLYLAAAKAEGGQGCRAAGVVCD</sequence>
<evidence type="ECO:0000313" key="15">
    <source>
        <dbReference type="Proteomes" id="UP001318040"/>
    </source>
</evidence>
<dbReference type="Pfam" id="PF04790">
    <property type="entry name" value="Sarcoglycan_1"/>
    <property type="match status" value="1"/>
</dbReference>
<evidence type="ECO:0000256" key="6">
    <source>
        <dbReference type="ARBA" id="ARBA00022692"/>
    </source>
</evidence>
<gene>
    <name evidence="16 17" type="primary">LOC116955754</name>
</gene>
<evidence type="ECO:0000256" key="5">
    <source>
        <dbReference type="ARBA" id="ARBA00022490"/>
    </source>
</evidence>
<dbReference type="PANTHER" id="PTHR12939">
    <property type="entry name" value="SARCOGLYCAN"/>
    <property type="match status" value="1"/>
</dbReference>
<accession>A0AAJ7UAM3</accession>
<evidence type="ECO:0000256" key="3">
    <source>
        <dbReference type="ARBA" id="ARBA00007574"/>
    </source>
</evidence>
<dbReference type="KEGG" id="pmrn:116955754"/>
<evidence type="ECO:0000313" key="17">
    <source>
        <dbReference type="RefSeq" id="XP_032832933.1"/>
    </source>
</evidence>
<dbReference type="RefSeq" id="XP_032832933.1">
    <property type="nucleotide sequence ID" value="XM_032977042.1"/>
</dbReference>
<evidence type="ECO:0000256" key="1">
    <source>
        <dbReference type="ARBA" id="ARBA00004245"/>
    </source>
</evidence>
<dbReference type="GO" id="GO:0048738">
    <property type="term" value="P:cardiac muscle tissue development"/>
    <property type="evidence" value="ECO:0007669"/>
    <property type="project" value="TreeGrafter"/>
</dbReference>
<dbReference type="PANTHER" id="PTHR12939:SF10">
    <property type="entry name" value="EG:4F1.1 PROTEIN"/>
    <property type="match status" value="1"/>
</dbReference>
<evidence type="ECO:0000256" key="2">
    <source>
        <dbReference type="ARBA" id="ARBA00004274"/>
    </source>
</evidence>
<name>A0AAJ7UAM3_PETMA</name>
<evidence type="ECO:0000256" key="10">
    <source>
        <dbReference type="ARBA" id="ARBA00023157"/>
    </source>
</evidence>
<dbReference type="InterPro" id="IPR006875">
    <property type="entry name" value="Sarcoglycan"/>
</dbReference>
<evidence type="ECO:0000256" key="12">
    <source>
        <dbReference type="ARBA" id="ARBA00023212"/>
    </source>
</evidence>
<protein>
    <submittedName>
        <fullName evidence="16 17">Delta-sarcoglycan-like</fullName>
    </submittedName>
</protein>
<evidence type="ECO:0000313" key="16">
    <source>
        <dbReference type="RefSeq" id="XP_032832932.1"/>
    </source>
</evidence>
<keyword evidence="15" id="KW-1185">Reference proteome</keyword>
<keyword evidence="9 14" id="KW-0472">Membrane</keyword>
<evidence type="ECO:0000256" key="13">
    <source>
        <dbReference type="SAM" id="MobiDB-lite"/>
    </source>
</evidence>
<dbReference type="GO" id="GO:0016012">
    <property type="term" value="C:sarcoglycan complex"/>
    <property type="evidence" value="ECO:0007669"/>
    <property type="project" value="InterPro"/>
</dbReference>
<evidence type="ECO:0000256" key="9">
    <source>
        <dbReference type="ARBA" id="ARBA00023136"/>
    </source>
</evidence>
<dbReference type="GO" id="GO:0042383">
    <property type="term" value="C:sarcolemma"/>
    <property type="evidence" value="ECO:0007669"/>
    <property type="project" value="UniProtKB-SubCell"/>
</dbReference>
<keyword evidence="6 14" id="KW-0812">Transmembrane</keyword>
<keyword evidence="5" id="KW-0963">Cytoplasm</keyword>
<keyword evidence="7" id="KW-0735">Signal-anchor</keyword>
<evidence type="ECO:0000256" key="4">
    <source>
        <dbReference type="ARBA" id="ARBA00022475"/>
    </source>
</evidence>
<keyword evidence="4" id="KW-1003">Cell membrane</keyword>
<dbReference type="AlphaFoldDB" id="A0AAJ7UAM3"/>
<dbReference type="GO" id="GO:0060047">
    <property type="term" value="P:heart contraction"/>
    <property type="evidence" value="ECO:0007669"/>
    <property type="project" value="TreeGrafter"/>
</dbReference>
<keyword evidence="12" id="KW-0206">Cytoskeleton</keyword>
<dbReference type="Proteomes" id="UP001318040">
    <property type="component" value="Chromosome 61"/>
</dbReference>
<feature type="region of interest" description="Disordered" evidence="13">
    <location>
        <begin position="246"/>
        <end position="265"/>
    </location>
</feature>
<evidence type="ECO:0000256" key="14">
    <source>
        <dbReference type="SAM" id="Phobius"/>
    </source>
</evidence>
<dbReference type="RefSeq" id="XP_032832932.1">
    <property type="nucleotide sequence ID" value="XM_032977041.1"/>
</dbReference>
<dbReference type="GO" id="GO:0005856">
    <property type="term" value="C:cytoskeleton"/>
    <property type="evidence" value="ECO:0007669"/>
    <property type="project" value="UniProtKB-SubCell"/>
</dbReference>
<keyword evidence="10" id="KW-1015">Disulfide bond</keyword>
<dbReference type="InterPro" id="IPR039972">
    <property type="entry name" value="Sarcoglycan_gamma/delta/zeta"/>
</dbReference>
<evidence type="ECO:0000256" key="7">
    <source>
        <dbReference type="ARBA" id="ARBA00022968"/>
    </source>
</evidence>
<organism evidence="15 17">
    <name type="scientific">Petromyzon marinus</name>
    <name type="common">Sea lamprey</name>
    <dbReference type="NCBI Taxonomy" id="7757"/>
    <lineage>
        <taxon>Eukaryota</taxon>
        <taxon>Metazoa</taxon>
        <taxon>Chordata</taxon>
        <taxon>Craniata</taxon>
        <taxon>Vertebrata</taxon>
        <taxon>Cyclostomata</taxon>
        <taxon>Hyperoartia</taxon>
        <taxon>Petromyzontiformes</taxon>
        <taxon>Petromyzontidae</taxon>
        <taxon>Petromyzon</taxon>
    </lineage>
</organism>
<keyword evidence="11" id="KW-0325">Glycoprotein</keyword>
<feature type="region of interest" description="Disordered" evidence="13">
    <location>
        <begin position="1"/>
        <end position="21"/>
    </location>
</feature>
<keyword evidence="8 14" id="KW-1133">Transmembrane helix</keyword>
<evidence type="ECO:0000256" key="11">
    <source>
        <dbReference type="ARBA" id="ARBA00023180"/>
    </source>
</evidence>
<proteinExistence type="inferred from homology"/>